<sequence length="93" mass="10367">MDHQFSKLHRILRMYSLSLYCILSRSSTVTLNNMWEGEQTGSVLAAPVWSQHSYHPSYATGTPSRCVPGYVTGALAPSTPSEYRPYTQCGCFS</sequence>
<organism evidence="1">
    <name type="scientific">Anopheles darlingi</name>
    <name type="common">Mosquito</name>
    <dbReference type="NCBI Taxonomy" id="43151"/>
    <lineage>
        <taxon>Eukaryota</taxon>
        <taxon>Metazoa</taxon>
        <taxon>Ecdysozoa</taxon>
        <taxon>Arthropoda</taxon>
        <taxon>Hexapoda</taxon>
        <taxon>Insecta</taxon>
        <taxon>Pterygota</taxon>
        <taxon>Neoptera</taxon>
        <taxon>Endopterygota</taxon>
        <taxon>Diptera</taxon>
        <taxon>Nematocera</taxon>
        <taxon>Culicoidea</taxon>
        <taxon>Culicidae</taxon>
        <taxon>Anophelinae</taxon>
        <taxon>Anopheles</taxon>
    </lineage>
</organism>
<protein>
    <submittedName>
        <fullName evidence="1">Putative secreted protein</fullName>
    </submittedName>
</protein>
<proteinExistence type="predicted"/>
<accession>A0A2M4DBB1</accession>
<reference evidence="1" key="1">
    <citation type="submission" date="2018-01" db="EMBL/GenBank/DDBJ databases">
        <title>An insight into the sialome of Amazonian anophelines.</title>
        <authorList>
            <person name="Ribeiro J.M."/>
            <person name="Scarpassa V."/>
            <person name="Calvo E."/>
        </authorList>
    </citation>
    <scope>NUCLEOTIDE SEQUENCE</scope>
</reference>
<name>A0A2M4DBB1_ANODA</name>
<dbReference type="AlphaFoldDB" id="A0A2M4DBB1"/>
<dbReference type="EMBL" id="GGFL01010641">
    <property type="protein sequence ID" value="MBW74819.1"/>
    <property type="molecule type" value="Transcribed_RNA"/>
</dbReference>
<evidence type="ECO:0000313" key="1">
    <source>
        <dbReference type="EMBL" id="MBW74819.1"/>
    </source>
</evidence>